<reference evidence="5 6" key="1">
    <citation type="submission" date="2015-09" db="EMBL/GenBank/DDBJ databases">
        <title>Draft genome sequence of Alicyclobacillus ferrooxydans DSM 22381.</title>
        <authorList>
            <person name="Hemp J."/>
        </authorList>
    </citation>
    <scope>NUCLEOTIDE SEQUENCE [LARGE SCALE GENOMIC DNA]</scope>
    <source>
        <strain evidence="5 6">TC-34</strain>
    </source>
</reference>
<evidence type="ECO:0000259" key="4">
    <source>
        <dbReference type="Pfam" id="PF03167"/>
    </source>
</evidence>
<dbReference type="Proteomes" id="UP000050482">
    <property type="component" value="Unassembled WGS sequence"/>
</dbReference>
<accession>A0A0N8PP01</accession>
<keyword evidence="3" id="KW-0234">DNA repair</keyword>
<name>A0A0N8PP01_9BACL</name>
<dbReference type="EMBL" id="LJCO01000064">
    <property type="protein sequence ID" value="KPV42949.1"/>
    <property type="molecule type" value="Genomic_DNA"/>
</dbReference>
<dbReference type="GO" id="GO:0006285">
    <property type="term" value="P:base-excision repair, AP site formation"/>
    <property type="evidence" value="ECO:0007669"/>
    <property type="project" value="InterPro"/>
</dbReference>
<keyword evidence="6" id="KW-1185">Reference proteome</keyword>
<dbReference type="PATRIC" id="fig|471514.4.peg.2547"/>
<comment type="caution">
    <text evidence="5">The sequence shown here is derived from an EMBL/GenBank/DDBJ whole genome shotgun (WGS) entry which is preliminary data.</text>
</comment>
<dbReference type="GO" id="GO:0008263">
    <property type="term" value="F:pyrimidine-specific mismatch base pair DNA N-glycosylase activity"/>
    <property type="evidence" value="ECO:0007669"/>
    <property type="project" value="TreeGrafter"/>
</dbReference>
<evidence type="ECO:0000313" key="5">
    <source>
        <dbReference type="EMBL" id="KPV42949.1"/>
    </source>
</evidence>
<dbReference type="CDD" id="cd10028">
    <property type="entry name" value="UDG-F2_TDG_MUG"/>
    <property type="match status" value="1"/>
</dbReference>
<dbReference type="SUPFAM" id="SSF52141">
    <property type="entry name" value="Uracil-DNA glycosylase-like"/>
    <property type="match status" value="1"/>
</dbReference>
<evidence type="ECO:0000256" key="2">
    <source>
        <dbReference type="ARBA" id="ARBA00022801"/>
    </source>
</evidence>
<dbReference type="AlphaFoldDB" id="A0A0N8PP01"/>
<dbReference type="STRING" id="471514.AN477_14795"/>
<evidence type="ECO:0000256" key="3">
    <source>
        <dbReference type="ARBA" id="ARBA00023204"/>
    </source>
</evidence>
<dbReference type="Gene3D" id="3.40.470.10">
    <property type="entry name" value="Uracil-DNA glycosylase-like domain"/>
    <property type="match status" value="1"/>
</dbReference>
<dbReference type="PANTHER" id="PTHR12159">
    <property type="entry name" value="G/T AND G/U MISMATCH-SPECIFIC DNA GLYCOSYLASE"/>
    <property type="match status" value="1"/>
</dbReference>
<organism evidence="5 6">
    <name type="scientific">Alicyclobacillus ferrooxydans</name>
    <dbReference type="NCBI Taxonomy" id="471514"/>
    <lineage>
        <taxon>Bacteria</taxon>
        <taxon>Bacillati</taxon>
        <taxon>Bacillota</taxon>
        <taxon>Bacilli</taxon>
        <taxon>Bacillales</taxon>
        <taxon>Alicyclobacillaceae</taxon>
        <taxon>Alicyclobacillus</taxon>
    </lineage>
</organism>
<feature type="domain" description="Uracil-DNA glycosylase-like" evidence="4">
    <location>
        <begin position="12"/>
        <end position="154"/>
    </location>
</feature>
<dbReference type="OrthoDB" id="9799921at2"/>
<protein>
    <submittedName>
        <fullName evidence="5">DNA glycosylase</fullName>
    </submittedName>
</protein>
<keyword evidence="2" id="KW-0378">Hydrolase</keyword>
<sequence length="170" mass="19467">MITERLRTGLLIIFVGFNPSLTSYERGFNYAGRNNRFYRVLYESGLTERLYAPEESPNLLSDYGYGFTNIVARPTARADELTSSEYAEGRMILHEKLTRYQPRIACYVGKGVYAEFTRRRQGVLWGFQAESVIDNVLDFVAPSTSGLVRMTLAEQVDIYRHLSDRVATLK</sequence>
<dbReference type="InterPro" id="IPR036895">
    <property type="entry name" value="Uracil-DNA_glycosylase-like_sf"/>
</dbReference>
<dbReference type="Pfam" id="PF03167">
    <property type="entry name" value="UDG"/>
    <property type="match status" value="1"/>
</dbReference>
<dbReference type="GO" id="GO:0004844">
    <property type="term" value="F:uracil DNA N-glycosylase activity"/>
    <property type="evidence" value="ECO:0007669"/>
    <property type="project" value="TreeGrafter"/>
</dbReference>
<dbReference type="PANTHER" id="PTHR12159:SF9">
    <property type="entry name" value="G_T MISMATCH-SPECIFIC THYMINE DNA GLYCOSYLASE"/>
    <property type="match status" value="1"/>
</dbReference>
<gene>
    <name evidence="5" type="ORF">AN477_14795</name>
</gene>
<evidence type="ECO:0000256" key="1">
    <source>
        <dbReference type="ARBA" id="ARBA00022763"/>
    </source>
</evidence>
<evidence type="ECO:0000313" key="6">
    <source>
        <dbReference type="Proteomes" id="UP000050482"/>
    </source>
</evidence>
<keyword evidence="1" id="KW-0227">DNA damage</keyword>
<dbReference type="InterPro" id="IPR015637">
    <property type="entry name" value="MUG/TDG"/>
</dbReference>
<dbReference type="InterPro" id="IPR005122">
    <property type="entry name" value="Uracil-DNA_glycosylase-like"/>
</dbReference>
<dbReference type="RefSeq" id="WP_054969942.1">
    <property type="nucleotide sequence ID" value="NZ_LJCO01000064.1"/>
</dbReference>
<proteinExistence type="predicted"/>